<dbReference type="GO" id="GO:0016020">
    <property type="term" value="C:membrane"/>
    <property type="evidence" value="ECO:0007669"/>
    <property type="project" value="InterPro"/>
</dbReference>
<dbReference type="SUPFAM" id="SSF103481">
    <property type="entry name" value="Multidrug resistance efflux transporter EmrE"/>
    <property type="match status" value="2"/>
</dbReference>
<dbReference type="OrthoDB" id="9806718at2"/>
<evidence type="ECO:0000313" key="5">
    <source>
        <dbReference type="EMBL" id="PZD94334.1"/>
    </source>
</evidence>
<dbReference type="PANTHER" id="PTHR22911:SF137">
    <property type="entry name" value="SOLUTE CARRIER FAMILY 35 MEMBER G2-RELATED"/>
    <property type="match status" value="1"/>
</dbReference>
<protein>
    <submittedName>
        <fullName evidence="5">EamA/RhaT family transporter</fullName>
    </submittedName>
</protein>
<dbReference type="Gene3D" id="1.10.3730.20">
    <property type="match status" value="2"/>
</dbReference>
<organism evidence="5 6">
    <name type="scientific">Paenibacillus sambharensis</name>
    <dbReference type="NCBI Taxonomy" id="1803190"/>
    <lineage>
        <taxon>Bacteria</taxon>
        <taxon>Bacillati</taxon>
        <taxon>Bacillota</taxon>
        <taxon>Bacilli</taxon>
        <taxon>Bacillales</taxon>
        <taxon>Paenibacillaceae</taxon>
        <taxon>Paenibacillus</taxon>
    </lineage>
</organism>
<keyword evidence="6" id="KW-1185">Reference proteome</keyword>
<feature type="domain" description="EamA" evidence="4">
    <location>
        <begin position="175"/>
        <end position="292"/>
    </location>
</feature>
<feature type="transmembrane region" description="Helical" evidence="3">
    <location>
        <begin position="149"/>
        <end position="166"/>
    </location>
</feature>
<feature type="transmembrane region" description="Helical" evidence="3">
    <location>
        <begin position="6"/>
        <end position="23"/>
    </location>
</feature>
<feature type="transmembrane region" description="Helical" evidence="3">
    <location>
        <begin position="218"/>
        <end position="237"/>
    </location>
</feature>
<keyword evidence="3" id="KW-1133">Transmembrane helix</keyword>
<keyword evidence="3" id="KW-0472">Membrane</keyword>
<feature type="transmembrane region" description="Helical" evidence="3">
    <location>
        <begin position="35"/>
        <end position="55"/>
    </location>
</feature>
<name>A0A2W1LIG0_9BACL</name>
<feature type="transmembrane region" description="Helical" evidence="3">
    <location>
        <begin position="61"/>
        <end position="81"/>
    </location>
</feature>
<feature type="domain" description="EamA" evidence="4">
    <location>
        <begin position="1"/>
        <end position="135"/>
    </location>
</feature>
<comment type="similarity">
    <text evidence="2">Belongs to the EamA transporter family.</text>
</comment>
<comment type="caution">
    <text evidence="5">The sequence shown here is derived from an EMBL/GenBank/DDBJ whole genome shotgun (WGS) entry which is preliminary data.</text>
</comment>
<evidence type="ECO:0000256" key="1">
    <source>
        <dbReference type="ARBA" id="ARBA00004127"/>
    </source>
</evidence>
<accession>A0A2W1LIG0</accession>
<gene>
    <name evidence="5" type="ORF">DNH61_18160</name>
</gene>
<evidence type="ECO:0000256" key="3">
    <source>
        <dbReference type="SAM" id="Phobius"/>
    </source>
</evidence>
<evidence type="ECO:0000256" key="2">
    <source>
        <dbReference type="ARBA" id="ARBA00007362"/>
    </source>
</evidence>
<dbReference type="EMBL" id="QKRB01000053">
    <property type="protein sequence ID" value="PZD94334.1"/>
    <property type="molecule type" value="Genomic_DNA"/>
</dbReference>
<dbReference type="InterPro" id="IPR037185">
    <property type="entry name" value="EmrE-like"/>
</dbReference>
<dbReference type="InterPro" id="IPR000620">
    <property type="entry name" value="EamA_dom"/>
</dbReference>
<dbReference type="RefSeq" id="WP_111148103.1">
    <property type="nucleotide sequence ID" value="NZ_QKRB01000053.1"/>
</dbReference>
<dbReference type="AlphaFoldDB" id="A0A2W1LIG0"/>
<feature type="transmembrane region" description="Helical" evidence="3">
    <location>
        <begin position="249"/>
        <end position="268"/>
    </location>
</feature>
<feature type="transmembrane region" description="Helical" evidence="3">
    <location>
        <begin position="118"/>
        <end position="137"/>
    </location>
</feature>
<reference evidence="5 6" key="1">
    <citation type="submission" date="2018-06" db="EMBL/GenBank/DDBJ databases">
        <title>Paenibacillus imtechensis sp. nov.</title>
        <authorList>
            <person name="Pinnaka A.K."/>
            <person name="Singh H."/>
            <person name="Kaur M."/>
        </authorList>
    </citation>
    <scope>NUCLEOTIDE SEQUENCE [LARGE SCALE GENOMIC DNA]</scope>
    <source>
        <strain evidence="5 6">SMB1</strain>
    </source>
</reference>
<sequence>MWILTAAGSAILFGFAGLGMKLSQTMKGSMNQLLLGLYLSGTLGFGLHLIITGGSVSWSDWRFWTASLIIGAGSAWGNLVFMKALEYGPASLTAPLTNMNIAVVVLFSTFYYREPLGLGELCGIMLLLAAVMLLSIRRREKLTLSDKRWFFYVAAGIVLFTLRNGGLKVTEEMGLNSTPILLIGYALSALWFLPYVVRERQPAPPAAASRELAAGRRWTGMYWGLASGIFSYAGLQLYANALAAGKANIAAPIFATNSLVVALGAIVLLRERLTVLQTAALCFTMAGILLIRMFQS</sequence>
<feature type="transmembrane region" description="Helical" evidence="3">
    <location>
        <begin position="178"/>
        <end position="197"/>
    </location>
</feature>
<dbReference type="Proteomes" id="UP000249522">
    <property type="component" value="Unassembled WGS sequence"/>
</dbReference>
<dbReference type="PANTHER" id="PTHR22911">
    <property type="entry name" value="ACYL-MALONYL CONDENSING ENZYME-RELATED"/>
    <property type="match status" value="1"/>
</dbReference>
<evidence type="ECO:0000313" key="6">
    <source>
        <dbReference type="Proteomes" id="UP000249522"/>
    </source>
</evidence>
<proteinExistence type="inferred from homology"/>
<comment type="subcellular location">
    <subcellularLocation>
        <location evidence="1">Endomembrane system</location>
        <topology evidence="1">Multi-pass membrane protein</topology>
    </subcellularLocation>
</comment>
<evidence type="ECO:0000259" key="4">
    <source>
        <dbReference type="Pfam" id="PF00892"/>
    </source>
</evidence>
<feature type="transmembrane region" description="Helical" evidence="3">
    <location>
        <begin position="275"/>
        <end position="294"/>
    </location>
</feature>
<keyword evidence="3" id="KW-0812">Transmembrane</keyword>
<dbReference type="Pfam" id="PF00892">
    <property type="entry name" value="EamA"/>
    <property type="match status" value="2"/>
</dbReference>